<protein>
    <submittedName>
        <fullName evidence="1">DnaJ-class molecular chaperone</fullName>
    </submittedName>
</protein>
<dbReference type="RefSeq" id="WP_184614636.1">
    <property type="nucleotide sequence ID" value="NZ_BOOS01000055.1"/>
</dbReference>
<evidence type="ECO:0000313" key="1">
    <source>
        <dbReference type="EMBL" id="MBB5629507.1"/>
    </source>
</evidence>
<evidence type="ECO:0000313" key="2">
    <source>
        <dbReference type="Proteomes" id="UP000588112"/>
    </source>
</evidence>
<name>A0A7W8Z8V4_9ACTN</name>
<dbReference type="Proteomes" id="UP000588112">
    <property type="component" value="Unassembled WGS sequence"/>
</dbReference>
<sequence length="45" mass="5031">MSRETCTTCRGYRTVGLLKSVLRNGRILIIETRQTCSTCHGTGTR</sequence>
<proteinExistence type="predicted"/>
<keyword evidence="2" id="KW-1185">Reference proteome</keyword>
<dbReference type="AlphaFoldDB" id="A0A7W8Z8V4"/>
<dbReference type="EMBL" id="JACHBR010000001">
    <property type="protein sequence ID" value="MBB5629507.1"/>
    <property type="molecule type" value="Genomic_DNA"/>
</dbReference>
<comment type="caution">
    <text evidence="1">The sequence shown here is derived from an EMBL/GenBank/DDBJ whole genome shotgun (WGS) entry which is preliminary data.</text>
</comment>
<organism evidence="1 2">
    <name type="scientific">Sphaerisporangium krabiense</name>
    <dbReference type="NCBI Taxonomy" id="763782"/>
    <lineage>
        <taxon>Bacteria</taxon>
        <taxon>Bacillati</taxon>
        <taxon>Actinomycetota</taxon>
        <taxon>Actinomycetes</taxon>
        <taxon>Streptosporangiales</taxon>
        <taxon>Streptosporangiaceae</taxon>
        <taxon>Sphaerisporangium</taxon>
    </lineage>
</organism>
<accession>A0A7W8Z8V4</accession>
<gene>
    <name evidence="1" type="ORF">BJ981_005206</name>
</gene>
<reference evidence="1 2" key="1">
    <citation type="submission" date="2020-08" db="EMBL/GenBank/DDBJ databases">
        <title>Sequencing the genomes of 1000 actinobacteria strains.</title>
        <authorList>
            <person name="Klenk H.-P."/>
        </authorList>
    </citation>
    <scope>NUCLEOTIDE SEQUENCE [LARGE SCALE GENOMIC DNA]</scope>
    <source>
        <strain evidence="1 2">DSM 45790</strain>
    </source>
</reference>